<keyword evidence="2" id="KW-1185">Reference proteome</keyword>
<reference evidence="1 2" key="1">
    <citation type="submission" date="2021-02" db="EMBL/GenBank/DDBJ databases">
        <title>De Novo genome assembly of isolated myxobacteria.</title>
        <authorList>
            <person name="Stevens D.C."/>
        </authorList>
    </citation>
    <scope>NUCLEOTIDE SEQUENCE [LARGE SCALE GENOMIC DNA]</scope>
    <source>
        <strain evidence="2">SCPEA02</strain>
    </source>
</reference>
<accession>A0ABX7P5G9</accession>
<sequence length="140" mass="16016">MDESGEWIVGNHQLRFEPPDIHWAIVRGWITKEDGEKWVELLRDMTSTGPVYCVVRMTPMPGFPQPRLSQEARQLLAKHASSDWFKAMVYVGGGLLQHITAKGLTVAMLLSGKKRFDVQFVKDDDEARQWIKAHRSGGRR</sequence>
<dbReference type="EMBL" id="CP071090">
    <property type="protein sequence ID" value="QSQ25665.1"/>
    <property type="molecule type" value="Genomic_DNA"/>
</dbReference>
<dbReference type="InterPro" id="IPR036513">
    <property type="entry name" value="STAS_dom_sf"/>
</dbReference>
<protein>
    <submittedName>
        <fullName evidence="1">STAS/SEC14 domain-containing protein</fullName>
    </submittedName>
</protein>
<organism evidence="1 2">
    <name type="scientific">Pyxidicoccus parkwayensis</name>
    <dbReference type="NCBI Taxonomy" id="2813578"/>
    <lineage>
        <taxon>Bacteria</taxon>
        <taxon>Pseudomonadati</taxon>
        <taxon>Myxococcota</taxon>
        <taxon>Myxococcia</taxon>
        <taxon>Myxococcales</taxon>
        <taxon>Cystobacterineae</taxon>
        <taxon>Myxococcaceae</taxon>
        <taxon>Pyxidicoccus</taxon>
    </lineage>
</organism>
<dbReference type="SUPFAM" id="SSF52091">
    <property type="entry name" value="SpoIIaa-like"/>
    <property type="match status" value="1"/>
</dbReference>
<evidence type="ECO:0000313" key="1">
    <source>
        <dbReference type="EMBL" id="QSQ25665.1"/>
    </source>
</evidence>
<proteinExistence type="predicted"/>
<dbReference type="RefSeq" id="WP_206727218.1">
    <property type="nucleotide sequence ID" value="NZ_CP071090.1"/>
</dbReference>
<gene>
    <name evidence="1" type="ORF">JY651_12345</name>
</gene>
<evidence type="ECO:0000313" key="2">
    <source>
        <dbReference type="Proteomes" id="UP000662747"/>
    </source>
</evidence>
<name>A0ABX7P5G9_9BACT</name>
<dbReference type="Proteomes" id="UP000662747">
    <property type="component" value="Chromosome"/>
</dbReference>